<protein>
    <submittedName>
        <fullName evidence="2">Uncharacterized protein</fullName>
    </submittedName>
</protein>
<keyword evidence="1" id="KW-0812">Transmembrane</keyword>
<reference evidence="2 3" key="1">
    <citation type="submission" date="2020-04" db="EMBL/GenBank/DDBJ databases">
        <title>MicrobeNet Type strains.</title>
        <authorList>
            <person name="Nicholson A.C."/>
        </authorList>
    </citation>
    <scope>NUCLEOTIDE SEQUENCE [LARGE SCALE GENOMIC DNA]</scope>
    <source>
        <strain evidence="2 3">ATCC 700355</strain>
    </source>
</reference>
<gene>
    <name evidence="2" type="ORF">HF989_09650</name>
</gene>
<keyword evidence="1" id="KW-0472">Membrane</keyword>
<keyword evidence="1" id="KW-1133">Transmembrane helix</keyword>
<evidence type="ECO:0000313" key="2">
    <source>
        <dbReference type="EMBL" id="NKY69619.1"/>
    </source>
</evidence>
<feature type="transmembrane region" description="Helical" evidence="1">
    <location>
        <begin position="67"/>
        <end position="84"/>
    </location>
</feature>
<dbReference type="Proteomes" id="UP000554284">
    <property type="component" value="Unassembled WGS sequence"/>
</dbReference>
<feature type="transmembrane region" description="Helical" evidence="1">
    <location>
        <begin position="148"/>
        <end position="168"/>
    </location>
</feature>
<proteinExistence type="predicted"/>
<dbReference type="AlphaFoldDB" id="A0A7X6LSK9"/>
<name>A0A7X6LSK9_9CORY</name>
<evidence type="ECO:0000256" key="1">
    <source>
        <dbReference type="SAM" id="Phobius"/>
    </source>
</evidence>
<accession>A0A7X6LSK9</accession>
<sequence>MIKDILLVASVSIFAVATRALGGRVSWIDVAGWPGLLAVVKGAAWGYARQWCSAGNGLTFDECAARTGVYAASEVLVLLSLLVYSARLLRSMWSEATRKTAAGRAVFALCVGLGSLICWAMVAVWGVWEVFYLGHLSVPQKFLRSTLSIVAVTGLVVGMFTISFARVWQQAHLRCVVGPVSKRLDEIVPVERGHGVPLITRLMDQIGLAISDENGSIERDAEGGEIDAANWLLGRGEPPRAVPISADPEQQAGWLIRVATIMRNETGKDNK</sequence>
<organism evidence="2 3">
    <name type="scientific">Corynebacterium mucifaciens</name>
    <dbReference type="NCBI Taxonomy" id="57171"/>
    <lineage>
        <taxon>Bacteria</taxon>
        <taxon>Bacillati</taxon>
        <taxon>Actinomycetota</taxon>
        <taxon>Actinomycetes</taxon>
        <taxon>Mycobacteriales</taxon>
        <taxon>Corynebacteriaceae</taxon>
        <taxon>Corynebacterium</taxon>
    </lineage>
</organism>
<dbReference type="EMBL" id="JAAXPF010000013">
    <property type="protein sequence ID" value="NKY69619.1"/>
    <property type="molecule type" value="Genomic_DNA"/>
</dbReference>
<comment type="caution">
    <text evidence="2">The sequence shown here is derived from an EMBL/GenBank/DDBJ whole genome shotgun (WGS) entry which is preliminary data.</text>
</comment>
<evidence type="ECO:0000313" key="3">
    <source>
        <dbReference type="Proteomes" id="UP000554284"/>
    </source>
</evidence>
<feature type="transmembrane region" description="Helical" evidence="1">
    <location>
        <begin position="105"/>
        <end position="128"/>
    </location>
</feature>